<protein>
    <submittedName>
        <fullName evidence="2">Uncharacterized protein</fullName>
    </submittedName>
</protein>
<reference evidence="3" key="1">
    <citation type="journal article" date="2006" name="Science">
        <title>Ancient noncoding elements conserved in the human genome.</title>
        <authorList>
            <person name="Venkatesh B."/>
            <person name="Kirkness E.F."/>
            <person name="Loh Y.H."/>
            <person name="Halpern A.L."/>
            <person name="Lee A.P."/>
            <person name="Johnson J."/>
            <person name="Dandona N."/>
            <person name="Viswanathan L.D."/>
            <person name="Tay A."/>
            <person name="Venter J.C."/>
            <person name="Strausberg R.L."/>
            <person name="Brenner S."/>
        </authorList>
    </citation>
    <scope>NUCLEOTIDE SEQUENCE [LARGE SCALE GENOMIC DNA]</scope>
</reference>
<dbReference type="InParanoid" id="A0A4W3HZ96"/>
<feature type="region of interest" description="Disordered" evidence="1">
    <location>
        <begin position="1"/>
        <end position="56"/>
    </location>
</feature>
<organism evidence="2 3">
    <name type="scientific">Callorhinchus milii</name>
    <name type="common">Ghost shark</name>
    <dbReference type="NCBI Taxonomy" id="7868"/>
    <lineage>
        <taxon>Eukaryota</taxon>
        <taxon>Metazoa</taxon>
        <taxon>Chordata</taxon>
        <taxon>Craniata</taxon>
        <taxon>Vertebrata</taxon>
        <taxon>Chondrichthyes</taxon>
        <taxon>Holocephali</taxon>
        <taxon>Chimaeriformes</taxon>
        <taxon>Callorhinchidae</taxon>
        <taxon>Callorhinchus</taxon>
    </lineage>
</organism>
<reference evidence="2" key="4">
    <citation type="submission" date="2025-08" db="UniProtKB">
        <authorList>
            <consortium name="Ensembl"/>
        </authorList>
    </citation>
    <scope>IDENTIFICATION</scope>
</reference>
<evidence type="ECO:0000313" key="3">
    <source>
        <dbReference type="Proteomes" id="UP000314986"/>
    </source>
</evidence>
<feature type="compositionally biased region" description="Basic and acidic residues" evidence="1">
    <location>
        <begin position="142"/>
        <end position="162"/>
    </location>
</feature>
<dbReference type="AlphaFoldDB" id="A0A4W3HZ96"/>
<dbReference type="Ensembl" id="ENSCMIT00000023255.1">
    <property type="protein sequence ID" value="ENSCMIP00000022864.1"/>
    <property type="gene ID" value="ENSCMIG00000010262.1"/>
</dbReference>
<keyword evidence="3" id="KW-1185">Reference proteome</keyword>
<reference evidence="3" key="2">
    <citation type="journal article" date="2007" name="PLoS Biol.">
        <title>Survey sequencing and comparative analysis of the elephant shark (Callorhinchus milii) genome.</title>
        <authorList>
            <person name="Venkatesh B."/>
            <person name="Kirkness E.F."/>
            <person name="Loh Y.H."/>
            <person name="Halpern A.L."/>
            <person name="Lee A.P."/>
            <person name="Johnson J."/>
            <person name="Dandona N."/>
            <person name="Viswanathan L.D."/>
            <person name="Tay A."/>
            <person name="Venter J.C."/>
            <person name="Strausberg R.L."/>
            <person name="Brenner S."/>
        </authorList>
    </citation>
    <scope>NUCLEOTIDE SEQUENCE [LARGE SCALE GENOMIC DNA]</scope>
</reference>
<reference evidence="3" key="3">
    <citation type="journal article" date="2014" name="Nature">
        <title>Elephant shark genome provides unique insights into gnathostome evolution.</title>
        <authorList>
            <consortium name="International Elephant Shark Genome Sequencing Consortium"/>
            <person name="Venkatesh B."/>
            <person name="Lee A.P."/>
            <person name="Ravi V."/>
            <person name="Maurya A.K."/>
            <person name="Lian M.M."/>
            <person name="Swann J.B."/>
            <person name="Ohta Y."/>
            <person name="Flajnik M.F."/>
            <person name="Sutoh Y."/>
            <person name="Kasahara M."/>
            <person name="Hoon S."/>
            <person name="Gangu V."/>
            <person name="Roy S.W."/>
            <person name="Irimia M."/>
            <person name="Korzh V."/>
            <person name="Kondrychyn I."/>
            <person name="Lim Z.W."/>
            <person name="Tay B.H."/>
            <person name="Tohari S."/>
            <person name="Kong K.W."/>
            <person name="Ho S."/>
            <person name="Lorente-Galdos B."/>
            <person name="Quilez J."/>
            <person name="Marques-Bonet T."/>
            <person name="Raney B.J."/>
            <person name="Ingham P.W."/>
            <person name="Tay A."/>
            <person name="Hillier L.W."/>
            <person name="Minx P."/>
            <person name="Boehm T."/>
            <person name="Wilson R.K."/>
            <person name="Brenner S."/>
            <person name="Warren W.C."/>
        </authorList>
    </citation>
    <scope>NUCLEOTIDE SEQUENCE [LARGE SCALE GENOMIC DNA]</scope>
</reference>
<evidence type="ECO:0000256" key="1">
    <source>
        <dbReference type="SAM" id="MobiDB-lite"/>
    </source>
</evidence>
<dbReference type="OMA" id="HADGHEQ"/>
<feature type="region of interest" description="Disordered" evidence="1">
    <location>
        <begin position="127"/>
        <end position="191"/>
    </location>
</feature>
<name>A0A4W3HZ96_CALMI</name>
<dbReference type="GeneTree" id="ENSGT01140000284134"/>
<sequence length="191" mass="20556">EGEKQAGRDVVLGFGHHRPEEDDGRAHEEPERPDGQAGHLGAGGRPSPAAGHRVHQGEVTVDADHRQQVDAAEQVHVDDRAHRLAQELAEGPVVAVDDVGRPEGQAANEEEVGGRQVSQVDLGHRTADPVQHQHQQHKGVAHHPDCADQHDVDGLRHVHPPQERGAGAGLRRVDGHGGRVGHVARREGERP</sequence>
<proteinExistence type="predicted"/>
<feature type="compositionally biased region" description="Basic and acidic residues" evidence="1">
    <location>
        <begin position="17"/>
        <end position="34"/>
    </location>
</feature>
<reference evidence="2" key="5">
    <citation type="submission" date="2025-09" db="UniProtKB">
        <authorList>
            <consortium name="Ensembl"/>
        </authorList>
    </citation>
    <scope>IDENTIFICATION</scope>
</reference>
<accession>A0A4W3HZ96</accession>
<dbReference type="Proteomes" id="UP000314986">
    <property type="component" value="Unassembled WGS sequence"/>
</dbReference>
<evidence type="ECO:0000313" key="2">
    <source>
        <dbReference type="Ensembl" id="ENSCMIP00000022864.1"/>
    </source>
</evidence>